<name>C9LRW4_SELS3</name>
<evidence type="ECO:0000256" key="1">
    <source>
        <dbReference type="SAM" id="Phobius"/>
    </source>
</evidence>
<keyword evidence="1" id="KW-0472">Membrane</keyword>
<dbReference type="EMBL" id="ACKP02000003">
    <property type="protein sequence ID" value="EEX78383.1"/>
    <property type="molecule type" value="Genomic_DNA"/>
</dbReference>
<dbReference type="AlphaFoldDB" id="C9LRW4"/>
<accession>C9LRW4</accession>
<evidence type="ECO:0000313" key="2">
    <source>
        <dbReference type="EMBL" id="EEX78383.1"/>
    </source>
</evidence>
<evidence type="ECO:0000313" key="3">
    <source>
        <dbReference type="Proteomes" id="UP000003505"/>
    </source>
</evidence>
<protein>
    <submittedName>
        <fullName evidence="2">Uncharacterized protein</fullName>
    </submittedName>
</protein>
<feature type="transmembrane region" description="Helical" evidence="1">
    <location>
        <begin position="12"/>
        <end position="30"/>
    </location>
</feature>
<proteinExistence type="predicted"/>
<organism evidence="2 3">
    <name type="scientific">Selenomonas sputigena (strain ATCC 35185 / DSM 20758 / CCUG 44933 / VPI D19B-28)</name>
    <dbReference type="NCBI Taxonomy" id="546271"/>
    <lineage>
        <taxon>Bacteria</taxon>
        <taxon>Bacillati</taxon>
        <taxon>Bacillota</taxon>
        <taxon>Negativicutes</taxon>
        <taxon>Selenomonadales</taxon>
        <taxon>Selenomonadaceae</taxon>
        <taxon>Selenomonas</taxon>
    </lineage>
</organism>
<sequence length="42" mass="5137">MPASCRPPREMMFAFIILIINYTVLFWNTFRKNSNHTICFRR</sequence>
<reference evidence="2 3" key="1">
    <citation type="submission" date="2009-09" db="EMBL/GenBank/DDBJ databases">
        <authorList>
            <person name="Weinstock G."/>
            <person name="Sodergren E."/>
            <person name="Clifton S."/>
            <person name="Fulton L."/>
            <person name="Fulton B."/>
            <person name="Courtney L."/>
            <person name="Fronick C."/>
            <person name="Harrison M."/>
            <person name="Strong C."/>
            <person name="Farmer C."/>
            <person name="Delahaunty K."/>
            <person name="Markovic C."/>
            <person name="Hall O."/>
            <person name="Minx P."/>
            <person name="Tomlinson C."/>
            <person name="Mitreva M."/>
            <person name="Nelson J."/>
            <person name="Hou S."/>
            <person name="Wollam A."/>
            <person name="Pepin K.H."/>
            <person name="Johnson M."/>
            <person name="Bhonagiri V."/>
            <person name="Nash W.E."/>
            <person name="Warren W."/>
            <person name="Chinwalla A."/>
            <person name="Mardis E.R."/>
            <person name="Wilson R.K."/>
        </authorList>
    </citation>
    <scope>NUCLEOTIDE SEQUENCE [LARGE SCALE GENOMIC DNA]</scope>
    <source>
        <strain evidence="3">ATCC 35185 / DSM 20758 / VPI D19B-28</strain>
    </source>
</reference>
<keyword evidence="1" id="KW-0812">Transmembrane</keyword>
<keyword evidence="1" id="KW-1133">Transmembrane helix</keyword>
<gene>
    <name evidence="2" type="ORF">SELSPUOL_00185</name>
</gene>
<dbReference type="Proteomes" id="UP000003505">
    <property type="component" value="Unassembled WGS sequence"/>
</dbReference>
<comment type="caution">
    <text evidence="2">The sequence shown here is derived from an EMBL/GenBank/DDBJ whole genome shotgun (WGS) entry which is preliminary data.</text>
</comment>